<gene>
    <name evidence="2" type="ORF">H6F44_07765</name>
</gene>
<accession>A0A926Z5U8</accession>
<protein>
    <submittedName>
        <fullName evidence="2">Uma2 family endonuclease</fullName>
    </submittedName>
</protein>
<dbReference type="InterPro" id="IPR011335">
    <property type="entry name" value="Restrct_endonuc-II-like"/>
</dbReference>
<reference evidence="2" key="1">
    <citation type="journal article" date="2015" name="ISME J.">
        <title>Draft Genome Sequence of Streptomyces incarnatus NRRL8089, which Produces the Nucleoside Antibiotic Sinefungin.</title>
        <authorList>
            <person name="Oshima K."/>
            <person name="Hattori M."/>
            <person name="Shimizu H."/>
            <person name="Fukuda K."/>
            <person name="Nemoto M."/>
            <person name="Inagaki K."/>
            <person name="Tamura T."/>
        </authorList>
    </citation>
    <scope>NUCLEOTIDE SEQUENCE</scope>
    <source>
        <strain evidence="2">FACHB-1277</strain>
    </source>
</reference>
<dbReference type="Proteomes" id="UP000631421">
    <property type="component" value="Unassembled WGS sequence"/>
</dbReference>
<keyword evidence="2" id="KW-0378">Hydrolase</keyword>
<dbReference type="Pfam" id="PF05685">
    <property type="entry name" value="Uma2"/>
    <property type="match status" value="1"/>
</dbReference>
<dbReference type="RefSeq" id="WP_190350386.1">
    <property type="nucleotide sequence ID" value="NZ_JACJPY010000017.1"/>
</dbReference>
<reference evidence="2" key="2">
    <citation type="submission" date="2020-08" db="EMBL/GenBank/DDBJ databases">
        <authorList>
            <person name="Chen M."/>
            <person name="Teng W."/>
            <person name="Zhao L."/>
            <person name="Hu C."/>
            <person name="Zhou Y."/>
            <person name="Han B."/>
            <person name="Song L."/>
            <person name="Shu W."/>
        </authorList>
    </citation>
    <scope>NUCLEOTIDE SEQUENCE</scope>
    <source>
        <strain evidence="2">FACHB-1277</strain>
    </source>
</reference>
<evidence type="ECO:0000259" key="1">
    <source>
        <dbReference type="Pfam" id="PF05685"/>
    </source>
</evidence>
<dbReference type="PANTHER" id="PTHR36558">
    <property type="entry name" value="GLR1098 PROTEIN"/>
    <property type="match status" value="1"/>
</dbReference>
<evidence type="ECO:0000313" key="3">
    <source>
        <dbReference type="Proteomes" id="UP000631421"/>
    </source>
</evidence>
<dbReference type="CDD" id="cd06260">
    <property type="entry name" value="DUF820-like"/>
    <property type="match status" value="1"/>
</dbReference>
<keyword evidence="2" id="KW-0540">Nuclease</keyword>
<keyword evidence="2" id="KW-0255">Endonuclease</keyword>
<dbReference type="GO" id="GO:0004519">
    <property type="term" value="F:endonuclease activity"/>
    <property type="evidence" value="ECO:0007669"/>
    <property type="project" value="UniProtKB-KW"/>
</dbReference>
<comment type="caution">
    <text evidence="2">The sequence shown here is derived from an EMBL/GenBank/DDBJ whole genome shotgun (WGS) entry which is preliminary data.</text>
</comment>
<proteinExistence type="predicted"/>
<dbReference type="SUPFAM" id="SSF52980">
    <property type="entry name" value="Restriction endonuclease-like"/>
    <property type="match status" value="1"/>
</dbReference>
<dbReference type="PANTHER" id="PTHR36558:SF1">
    <property type="entry name" value="RESTRICTION ENDONUCLEASE DOMAIN-CONTAINING PROTEIN-RELATED"/>
    <property type="match status" value="1"/>
</dbReference>
<sequence length="188" mass="21628">MLQVPFVKQPELTYAEYLDRECISSIKHDFVNNQVFAIAGTDANHNLIVCNLVATIHQRLRGRNLRLFALDMKLTISSASNATYYPDVMVTGDRVDNDAYVKQKPCLLIEVLSPLTAMLDRREKRFNYQRLESLQEYVLVSQSEMKVELYRRDRDGWLVQCLGVGDSLHLQSIDLAIALSDIYEDVRL</sequence>
<dbReference type="Gene3D" id="3.90.1570.10">
    <property type="entry name" value="tt1808, chain A"/>
    <property type="match status" value="1"/>
</dbReference>
<dbReference type="InterPro" id="IPR008538">
    <property type="entry name" value="Uma2"/>
</dbReference>
<dbReference type="AlphaFoldDB" id="A0A926Z5U8"/>
<organism evidence="2 3">
    <name type="scientific">Pseudanabaena cinerea FACHB-1277</name>
    <dbReference type="NCBI Taxonomy" id="2949581"/>
    <lineage>
        <taxon>Bacteria</taxon>
        <taxon>Bacillati</taxon>
        <taxon>Cyanobacteriota</taxon>
        <taxon>Cyanophyceae</taxon>
        <taxon>Pseudanabaenales</taxon>
        <taxon>Pseudanabaenaceae</taxon>
        <taxon>Pseudanabaena</taxon>
        <taxon>Pseudanabaena cinerea</taxon>
    </lineage>
</organism>
<dbReference type="InterPro" id="IPR012296">
    <property type="entry name" value="Nuclease_put_TT1808"/>
</dbReference>
<evidence type="ECO:0000313" key="2">
    <source>
        <dbReference type="EMBL" id="MBD2150018.1"/>
    </source>
</evidence>
<keyword evidence="3" id="KW-1185">Reference proteome</keyword>
<feature type="domain" description="Putative restriction endonuclease" evidence="1">
    <location>
        <begin position="16"/>
        <end position="170"/>
    </location>
</feature>
<name>A0A926Z5U8_9CYAN</name>
<dbReference type="EMBL" id="JACJPY010000017">
    <property type="protein sequence ID" value="MBD2150018.1"/>
    <property type="molecule type" value="Genomic_DNA"/>
</dbReference>